<protein>
    <recommendedName>
        <fullName evidence="4">Methyltransferase domain containing protein</fullName>
    </recommendedName>
</protein>
<keyword evidence="3" id="KW-1185">Reference proteome</keyword>
<evidence type="ECO:0000313" key="2">
    <source>
        <dbReference type="EMBL" id="ELR15397.1"/>
    </source>
</evidence>
<dbReference type="PANTHER" id="PTHR14614">
    <property type="entry name" value="HEPATOCELLULAR CARCINOMA-ASSOCIATED ANTIGEN"/>
    <property type="match status" value="1"/>
</dbReference>
<gene>
    <name evidence="2" type="ORF">ACA1_275710</name>
</gene>
<name>L8GR25_ACACF</name>
<proteinExistence type="predicted"/>
<dbReference type="OrthoDB" id="19299at2759"/>
<dbReference type="RefSeq" id="XP_004337410.1">
    <property type="nucleotide sequence ID" value="XM_004337362.1"/>
</dbReference>
<evidence type="ECO:0000256" key="1">
    <source>
        <dbReference type="SAM" id="MobiDB-lite"/>
    </source>
</evidence>
<dbReference type="Pfam" id="PF10294">
    <property type="entry name" value="Methyltransf_16"/>
    <property type="match status" value="2"/>
</dbReference>
<dbReference type="InterPro" id="IPR029063">
    <property type="entry name" value="SAM-dependent_MTases_sf"/>
</dbReference>
<dbReference type="InterPro" id="IPR019410">
    <property type="entry name" value="Methyltransf_16"/>
</dbReference>
<dbReference type="SUPFAM" id="SSF53335">
    <property type="entry name" value="S-adenosyl-L-methionine-dependent methyltransferases"/>
    <property type="match status" value="1"/>
</dbReference>
<dbReference type="PANTHER" id="PTHR14614:SF132">
    <property type="entry name" value="PROTEIN-LYSINE METHYLTRANSFERASE C42C1.13"/>
    <property type="match status" value="1"/>
</dbReference>
<feature type="region of interest" description="Disordered" evidence="1">
    <location>
        <begin position="152"/>
        <end position="268"/>
    </location>
</feature>
<dbReference type="Proteomes" id="UP000011083">
    <property type="component" value="Unassembled WGS sequence"/>
</dbReference>
<evidence type="ECO:0008006" key="4">
    <source>
        <dbReference type="Google" id="ProtNLM"/>
    </source>
</evidence>
<feature type="compositionally biased region" description="Acidic residues" evidence="1">
    <location>
        <begin position="185"/>
        <end position="204"/>
    </location>
</feature>
<dbReference type="EMBL" id="KB008032">
    <property type="protein sequence ID" value="ELR15397.1"/>
    <property type="molecule type" value="Genomic_DNA"/>
</dbReference>
<dbReference type="KEGG" id="acan:ACA1_275710"/>
<evidence type="ECO:0000313" key="3">
    <source>
        <dbReference type="Proteomes" id="UP000011083"/>
    </source>
</evidence>
<accession>L8GR25</accession>
<reference evidence="2 3" key="1">
    <citation type="journal article" date="2013" name="Genome Biol.">
        <title>Genome of Acanthamoeba castellanii highlights extensive lateral gene transfer and early evolution of tyrosine kinase signaling.</title>
        <authorList>
            <person name="Clarke M."/>
            <person name="Lohan A.J."/>
            <person name="Liu B."/>
            <person name="Lagkouvardos I."/>
            <person name="Roy S."/>
            <person name="Zafar N."/>
            <person name="Bertelli C."/>
            <person name="Schilde C."/>
            <person name="Kianianmomeni A."/>
            <person name="Burglin T.R."/>
            <person name="Frech C."/>
            <person name="Turcotte B."/>
            <person name="Kopec K.O."/>
            <person name="Synnott J.M."/>
            <person name="Choo C."/>
            <person name="Paponov I."/>
            <person name="Finkler A."/>
            <person name="Soon Heng Tan C."/>
            <person name="Hutchins A.P."/>
            <person name="Weinmeier T."/>
            <person name="Rattei T."/>
            <person name="Chu J.S."/>
            <person name="Gimenez G."/>
            <person name="Irimia M."/>
            <person name="Rigden D.J."/>
            <person name="Fitzpatrick D.A."/>
            <person name="Lorenzo-Morales J."/>
            <person name="Bateman A."/>
            <person name="Chiu C.H."/>
            <person name="Tang P."/>
            <person name="Hegemann P."/>
            <person name="Fromm H."/>
            <person name="Raoult D."/>
            <person name="Greub G."/>
            <person name="Miranda-Saavedra D."/>
            <person name="Chen N."/>
            <person name="Nash P."/>
            <person name="Ginger M.L."/>
            <person name="Horn M."/>
            <person name="Schaap P."/>
            <person name="Caler L."/>
            <person name="Loftus B."/>
        </authorList>
    </citation>
    <scope>NUCLEOTIDE SEQUENCE [LARGE SCALE GENOMIC DNA]</scope>
    <source>
        <strain evidence="2 3">Neff</strain>
    </source>
</reference>
<organism evidence="2 3">
    <name type="scientific">Acanthamoeba castellanii (strain ATCC 30010 / Neff)</name>
    <dbReference type="NCBI Taxonomy" id="1257118"/>
    <lineage>
        <taxon>Eukaryota</taxon>
        <taxon>Amoebozoa</taxon>
        <taxon>Discosea</taxon>
        <taxon>Longamoebia</taxon>
        <taxon>Centramoebida</taxon>
        <taxon>Acanthamoebidae</taxon>
        <taxon>Acanthamoeba</taxon>
    </lineage>
</organism>
<dbReference type="Gene3D" id="3.40.50.150">
    <property type="entry name" value="Vaccinia Virus protein VP39"/>
    <property type="match status" value="1"/>
</dbReference>
<dbReference type="AlphaFoldDB" id="L8GR25"/>
<sequence length="536" mass="59192">MDAHLLRLQFVRGPRTCLHSGEDVDFILTVTDDLGAEVYFGDLPLPLAVRAQCRVLDRWHPLPTAAFALKTEKELSPFIAGRGQAVEGRFTDELWRELRAIEVAQPGAPSGPGRPAEVRLHISVGERDGLGWRDAAPFSRFRPAPCRRLALALPPSASHHRRSRAGPRSAKRRKADDQPAQPTEVDVEDHEDKTEENDETEVEEEEKKTEEEEEEGNGEEQYVVLPLLSCTMTVTRPPSNVKGRGKDVKSMRVGGASTTKAAGPPHALERSRTIEREVPLDDGSGRFISVREEYGTFLGSHLWYHFRPGCDWVLDPATLHADGALASSFLLCHINALFPAFLAGKRVLELGSGCGLMGLTAAMLGAHVTMTDLGEVVPTLRDNVERNIAEASSFASSSPSSSSSLSSSSSATRCGKVEARELDWTDDAALRRIGAETEWDLVVASDVMYSDTVFRLFFHALTTVLGLESAVGGSQPVEGEARRRRQRRRAVQVVVGHKVRCEDERAYFETVRRVFDVVPIGRAFNTRVYLWQPRHG</sequence>
<dbReference type="VEuPathDB" id="AmoebaDB:ACA1_275710"/>
<dbReference type="GeneID" id="14916046"/>
<dbReference type="STRING" id="1257118.L8GR25"/>
<feature type="compositionally biased region" description="Basic residues" evidence="1">
    <location>
        <begin position="158"/>
        <end position="173"/>
    </location>
</feature>